<dbReference type="Pfam" id="PF12796">
    <property type="entry name" value="Ank_2"/>
    <property type="match status" value="2"/>
</dbReference>
<protein>
    <recommendedName>
        <fullName evidence="10">PGG domain-containing protein</fullName>
    </recommendedName>
</protein>
<feature type="transmembrane region" description="Helical" evidence="9">
    <location>
        <begin position="348"/>
        <end position="370"/>
    </location>
</feature>
<keyword evidence="12" id="KW-1185">Reference proteome</keyword>
<dbReference type="PANTHER" id="PTHR24186">
    <property type="entry name" value="PROTEIN PHOSPHATASE 1 REGULATORY SUBUNIT"/>
    <property type="match status" value="1"/>
</dbReference>
<evidence type="ECO:0000256" key="8">
    <source>
        <dbReference type="SAM" id="MobiDB-lite"/>
    </source>
</evidence>
<dbReference type="PANTHER" id="PTHR24186:SF50">
    <property type="entry name" value="ANKYRIN REPEAT-CONTAINING PROTEIN ITN1-LIKE ISOFORM X1"/>
    <property type="match status" value="1"/>
</dbReference>
<keyword evidence="4 9" id="KW-1133">Transmembrane helix</keyword>
<evidence type="ECO:0000313" key="11">
    <source>
        <dbReference type="EMBL" id="PHT49033.1"/>
    </source>
</evidence>
<name>A0A2G2WUY1_CAPBA</name>
<dbReference type="PROSITE" id="PS50088">
    <property type="entry name" value="ANK_REPEAT"/>
    <property type="match status" value="3"/>
</dbReference>
<feature type="region of interest" description="Disordered" evidence="8">
    <location>
        <begin position="310"/>
        <end position="332"/>
    </location>
</feature>
<comment type="caution">
    <text evidence="11">The sequence shown here is derived from an EMBL/GenBank/DDBJ whole genome shotgun (WGS) entry which is preliminary data.</text>
</comment>
<dbReference type="OrthoDB" id="445896at2759"/>
<evidence type="ECO:0000256" key="9">
    <source>
        <dbReference type="SAM" id="Phobius"/>
    </source>
</evidence>
<evidence type="ECO:0000256" key="4">
    <source>
        <dbReference type="ARBA" id="ARBA00022989"/>
    </source>
</evidence>
<evidence type="ECO:0000256" key="5">
    <source>
        <dbReference type="ARBA" id="ARBA00023043"/>
    </source>
</evidence>
<evidence type="ECO:0000256" key="7">
    <source>
        <dbReference type="PROSITE-ProRule" id="PRU00023"/>
    </source>
</evidence>
<dbReference type="PROSITE" id="PS50297">
    <property type="entry name" value="ANK_REP_REGION"/>
    <property type="match status" value="2"/>
</dbReference>
<reference evidence="12" key="2">
    <citation type="journal article" date="2017" name="J. Anim. Genet.">
        <title>Multiple reference genome sequences of hot pepper reveal the massive evolution of plant disease resistance genes by retroduplication.</title>
        <authorList>
            <person name="Kim S."/>
            <person name="Park J."/>
            <person name="Yeom S.-I."/>
            <person name="Kim Y.-M."/>
            <person name="Seo E."/>
            <person name="Kim K.-T."/>
            <person name="Kim M.-S."/>
            <person name="Lee J.M."/>
            <person name="Cheong K."/>
            <person name="Shin H.-S."/>
            <person name="Kim S.-B."/>
            <person name="Han K."/>
            <person name="Lee J."/>
            <person name="Park M."/>
            <person name="Lee H.-A."/>
            <person name="Lee H.-Y."/>
            <person name="Lee Y."/>
            <person name="Oh S."/>
            <person name="Lee J.H."/>
            <person name="Choi E."/>
            <person name="Choi E."/>
            <person name="Lee S.E."/>
            <person name="Jeon J."/>
            <person name="Kim H."/>
            <person name="Choi G."/>
            <person name="Song H."/>
            <person name="Lee J."/>
            <person name="Lee S.-C."/>
            <person name="Kwon J.-K."/>
            <person name="Lee H.-Y."/>
            <person name="Koo N."/>
            <person name="Hong Y."/>
            <person name="Kim R.W."/>
            <person name="Kang W.-H."/>
            <person name="Huh J.H."/>
            <person name="Kang B.-C."/>
            <person name="Yang T.-J."/>
            <person name="Lee Y.-H."/>
            <person name="Bennetzen J.L."/>
            <person name="Choi D."/>
        </authorList>
    </citation>
    <scope>NUCLEOTIDE SEQUENCE [LARGE SCALE GENOMIC DNA]</scope>
    <source>
        <strain evidence="12">cv. PBC81</strain>
    </source>
</reference>
<feature type="domain" description="PGG" evidence="10">
    <location>
        <begin position="326"/>
        <end position="374"/>
    </location>
</feature>
<dbReference type="InterPro" id="IPR036770">
    <property type="entry name" value="Ankyrin_rpt-contain_sf"/>
</dbReference>
<gene>
    <name evidence="11" type="ORF">CQW23_13241</name>
</gene>
<evidence type="ECO:0000256" key="3">
    <source>
        <dbReference type="ARBA" id="ARBA00022737"/>
    </source>
</evidence>
<keyword evidence="2 9" id="KW-0812">Transmembrane</keyword>
<dbReference type="GO" id="GO:0005886">
    <property type="term" value="C:plasma membrane"/>
    <property type="evidence" value="ECO:0007669"/>
    <property type="project" value="TreeGrafter"/>
</dbReference>
<evidence type="ECO:0000256" key="1">
    <source>
        <dbReference type="ARBA" id="ARBA00004141"/>
    </source>
</evidence>
<dbReference type="AlphaFoldDB" id="A0A2G2WUY1"/>
<feature type="repeat" description="ANK" evidence="7">
    <location>
        <begin position="6"/>
        <end position="38"/>
    </location>
</feature>
<dbReference type="Gene3D" id="1.25.40.20">
    <property type="entry name" value="Ankyrin repeat-containing domain"/>
    <property type="match status" value="2"/>
</dbReference>
<dbReference type="SUPFAM" id="SSF48403">
    <property type="entry name" value="Ankyrin repeat"/>
    <property type="match status" value="1"/>
</dbReference>
<feature type="compositionally biased region" description="Basic and acidic residues" evidence="8">
    <location>
        <begin position="310"/>
        <end position="327"/>
    </location>
</feature>
<dbReference type="Proteomes" id="UP000224567">
    <property type="component" value="Unassembled WGS sequence"/>
</dbReference>
<feature type="repeat" description="ANK" evidence="7">
    <location>
        <begin position="46"/>
        <end position="78"/>
    </location>
</feature>
<evidence type="ECO:0000313" key="12">
    <source>
        <dbReference type="Proteomes" id="UP000224567"/>
    </source>
</evidence>
<dbReference type="Pfam" id="PF13962">
    <property type="entry name" value="PGG"/>
    <property type="match status" value="1"/>
</dbReference>
<accession>A0A2G2WUY1</accession>
<sequence>MLSKQENETALHIAAYEGHTEVVCVLLALVEDHNTNDKITRMTDASGDTALHKAVMSQHLDVVKLLVKEDSDFEFPPNHAQETPLYLAAESGFHNALINILESCNNPTYAAGPSNKTPLHAAVIQEHKGLKDVVSDMLGWKKSLVYLPAGSENDLTTAIHIAACKGDVNMIKKLLNHCPDCCDTRNSNNQNALHVAVLKNQDKVVRVLLGYDKYENLVDEPDSSGNTPLHLFAASGNHVPELINHPRAKKMSFNKQNQTPLDIALSCAATQRSIGRFGKRDSEVKRKYEYMPNPNDGTGTGAKMQLREDDHDKANKADQAEVERDFESDSDSPNQGMVILIRKTSFRAFVVSDAISFTFSAVAILIYFLMAAQIRIPQHKKIVWNLYKIADRKGHFGPLLVRDVHHGQGPGSDRDKLGIRERFMVPGYLRNCVK</sequence>
<dbReference type="STRING" id="33114.A0A2G2WUY1"/>
<evidence type="ECO:0000256" key="2">
    <source>
        <dbReference type="ARBA" id="ARBA00022692"/>
    </source>
</evidence>
<reference evidence="11 12" key="1">
    <citation type="journal article" date="2017" name="Genome Biol.">
        <title>New reference genome sequences of hot pepper reveal the massive evolution of plant disease-resistance genes by retroduplication.</title>
        <authorList>
            <person name="Kim S."/>
            <person name="Park J."/>
            <person name="Yeom S.I."/>
            <person name="Kim Y.M."/>
            <person name="Seo E."/>
            <person name="Kim K.T."/>
            <person name="Kim M.S."/>
            <person name="Lee J.M."/>
            <person name="Cheong K."/>
            <person name="Shin H.S."/>
            <person name="Kim S.B."/>
            <person name="Han K."/>
            <person name="Lee J."/>
            <person name="Park M."/>
            <person name="Lee H.A."/>
            <person name="Lee H.Y."/>
            <person name="Lee Y."/>
            <person name="Oh S."/>
            <person name="Lee J.H."/>
            <person name="Choi E."/>
            <person name="Choi E."/>
            <person name="Lee S.E."/>
            <person name="Jeon J."/>
            <person name="Kim H."/>
            <person name="Choi G."/>
            <person name="Song H."/>
            <person name="Lee J."/>
            <person name="Lee S.C."/>
            <person name="Kwon J.K."/>
            <person name="Lee H.Y."/>
            <person name="Koo N."/>
            <person name="Hong Y."/>
            <person name="Kim R.W."/>
            <person name="Kang W.H."/>
            <person name="Huh J.H."/>
            <person name="Kang B.C."/>
            <person name="Yang T.J."/>
            <person name="Lee Y.H."/>
            <person name="Bennetzen J.L."/>
            <person name="Choi D."/>
        </authorList>
    </citation>
    <scope>NUCLEOTIDE SEQUENCE [LARGE SCALE GENOMIC DNA]</scope>
    <source>
        <strain evidence="12">cv. PBC81</strain>
    </source>
</reference>
<proteinExistence type="predicted"/>
<dbReference type="InterPro" id="IPR002110">
    <property type="entry name" value="Ankyrin_rpt"/>
</dbReference>
<dbReference type="EMBL" id="MLFT02000005">
    <property type="protein sequence ID" value="PHT49033.1"/>
    <property type="molecule type" value="Genomic_DNA"/>
</dbReference>
<keyword evidence="5 7" id="KW-0040">ANK repeat</keyword>
<comment type="subcellular location">
    <subcellularLocation>
        <location evidence="1">Membrane</location>
        <topology evidence="1">Multi-pass membrane protein</topology>
    </subcellularLocation>
</comment>
<evidence type="ECO:0000259" key="10">
    <source>
        <dbReference type="Pfam" id="PF13962"/>
    </source>
</evidence>
<keyword evidence="3" id="KW-0677">Repeat</keyword>
<organism evidence="11 12">
    <name type="scientific">Capsicum baccatum</name>
    <name type="common">Peruvian pepper</name>
    <dbReference type="NCBI Taxonomy" id="33114"/>
    <lineage>
        <taxon>Eukaryota</taxon>
        <taxon>Viridiplantae</taxon>
        <taxon>Streptophyta</taxon>
        <taxon>Embryophyta</taxon>
        <taxon>Tracheophyta</taxon>
        <taxon>Spermatophyta</taxon>
        <taxon>Magnoliopsida</taxon>
        <taxon>eudicotyledons</taxon>
        <taxon>Gunneridae</taxon>
        <taxon>Pentapetalae</taxon>
        <taxon>asterids</taxon>
        <taxon>lamiids</taxon>
        <taxon>Solanales</taxon>
        <taxon>Solanaceae</taxon>
        <taxon>Solanoideae</taxon>
        <taxon>Capsiceae</taxon>
        <taxon>Capsicum</taxon>
    </lineage>
</organism>
<keyword evidence="6 9" id="KW-0472">Membrane</keyword>
<dbReference type="SMART" id="SM00248">
    <property type="entry name" value="ANK"/>
    <property type="match status" value="7"/>
</dbReference>
<dbReference type="InterPro" id="IPR026961">
    <property type="entry name" value="PGG_dom"/>
</dbReference>
<feature type="repeat" description="ANK" evidence="7">
    <location>
        <begin position="188"/>
        <end position="220"/>
    </location>
</feature>
<evidence type="ECO:0000256" key="6">
    <source>
        <dbReference type="ARBA" id="ARBA00023136"/>
    </source>
</evidence>